<organism evidence="2 3">
    <name type="scientific">Prochlorococcus marinus str. XMU1401</name>
    <dbReference type="NCBI Taxonomy" id="2052594"/>
    <lineage>
        <taxon>Bacteria</taxon>
        <taxon>Bacillati</taxon>
        <taxon>Cyanobacteriota</taxon>
        <taxon>Cyanophyceae</taxon>
        <taxon>Synechococcales</taxon>
        <taxon>Prochlorococcaceae</taxon>
        <taxon>Prochlorococcus</taxon>
    </lineage>
</organism>
<dbReference type="Pfam" id="PF13409">
    <property type="entry name" value="GST_N_2"/>
    <property type="match status" value="1"/>
</dbReference>
<comment type="caution">
    <text evidence="2">The sequence shown here is derived from an EMBL/GenBank/DDBJ whole genome shotgun (WGS) entry which is preliminary data.</text>
</comment>
<dbReference type="InterPro" id="IPR036249">
    <property type="entry name" value="Thioredoxin-like_sf"/>
</dbReference>
<dbReference type="AlphaFoldDB" id="A0A8I1X4H5"/>
<dbReference type="GO" id="GO:0005737">
    <property type="term" value="C:cytoplasm"/>
    <property type="evidence" value="ECO:0007669"/>
    <property type="project" value="TreeGrafter"/>
</dbReference>
<dbReference type="InterPro" id="IPR036282">
    <property type="entry name" value="Glutathione-S-Trfase_C_sf"/>
</dbReference>
<name>A0A8I1X4H5_PROMR</name>
<dbReference type="PANTHER" id="PTHR43968:SF14">
    <property type="entry name" value="GLUTATHIONE S-TRANSFERASE"/>
    <property type="match status" value="1"/>
</dbReference>
<dbReference type="RefSeq" id="WP_100883383.1">
    <property type="nucleotide sequence ID" value="NZ_JAAORC010000001.1"/>
</dbReference>
<dbReference type="SUPFAM" id="SSF47616">
    <property type="entry name" value="GST C-terminal domain-like"/>
    <property type="match status" value="1"/>
</dbReference>
<sequence>MNGILTWDDLNKFEIEDLDRVHGINNSYANLRLFGHSENDVLVTLYRDRHSWCPYCQKIWLWLEFKKIPYRVKKINMFCYGQKESWFLEKVRSGKLPAIEFKGQVITESDDIIAFLENEFGALGSFITSSHLIKIRELEREIFRSWCNWLCRESFNFIDNSFRKKRFKESISKLDEILSSSKSGFVDPSVSNTGDIEPGVGDIIFIPYMERMNASLIYYKGFNLRSNYRHVDNWLTLFEGTSAYRGTQGDFHTHSHDLPPQMGGCYKESNEQQITYSRLIDTGEGLGNYELNQNYESKYYATIALKRVIKHKDNLLKVNPYNKESFDESLRSALSHMITGEVLIPKKLSGISLRYLKNRISVPRDMPIISARLLRQSLNKIESLCNINEIDKIPFRHRYDQDPINFTSSYK</sequence>
<feature type="domain" description="GST N-terminal" evidence="1">
    <location>
        <begin position="43"/>
        <end position="124"/>
    </location>
</feature>
<dbReference type="GO" id="GO:0016740">
    <property type="term" value="F:transferase activity"/>
    <property type="evidence" value="ECO:0007669"/>
    <property type="project" value="UniProtKB-KW"/>
</dbReference>
<keyword evidence="2" id="KW-0808">Transferase</keyword>
<evidence type="ECO:0000313" key="3">
    <source>
        <dbReference type="Proteomes" id="UP000666562"/>
    </source>
</evidence>
<dbReference type="InterPro" id="IPR050983">
    <property type="entry name" value="GST_Omega/HSP26"/>
</dbReference>
<dbReference type="InterPro" id="IPR004045">
    <property type="entry name" value="Glutathione_S-Trfase_N"/>
</dbReference>
<protein>
    <submittedName>
        <fullName evidence="2">Glutathione S-transferase</fullName>
    </submittedName>
</protein>
<evidence type="ECO:0000259" key="1">
    <source>
        <dbReference type="PROSITE" id="PS50404"/>
    </source>
</evidence>
<gene>
    <name evidence="2" type="ORF">HA142_02930</name>
</gene>
<dbReference type="EMBL" id="JAAORC010000001">
    <property type="protein sequence ID" value="MBO8222458.1"/>
    <property type="molecule type" value="Genomic_DNA"/>
</dbReference>
<dbReference type="SUPFAM" id="SSF52833">
    <property type="entry name" value="Thioredoxin-like"/>
    <property type="match status" value="1"/>
</dbReference>
<dbReference type="CDD" id="cd00570">
    <property type="entry name" value="GST_N_family"/>
    <property type="match status" value="1"/>
</dbReference>
<proteinExistence type="predicted"/>
<reference evidence="2" key="1">
    <citation type="submission" date="2020-03" db="EMBL/GenBank/DDBJ databases">
        <title>Genome differentiation and subclade ecological adaptation of Prochlorococcus HLII clade in the global ocean.</title>
        <authorList>
            <person name="Yan W."/>
            <person name="Fen X."/>
            <person name="Zhang W."/>
        </authorList>
    </citation>
    <scope>NUCLEOTIDE SEQUENCE</scope>
    <source>
        <strain evidence="2">XMU1401</strain>
    </source>
</reference>
<dbReference type="Gene3D" id="3.40.30.10">
    <property type="entry name" value="Glutaredoxin"/>
    <property type="match status" value="1"/>
</dbReference>
<evidence type="ECO:0000313" key="2">
    <source>
        <dbReference type="EMBL" id="MBO8222458.1"/>
    </source>
</evidence>
<dbReference type="PROSITE" id="PS50404">
    <property type="entry name" value="GST_NTER"/>
    <property type="match status" value="1"/>
</dbReference>
<dbReference type="Proteomes" id="UP000666562">
    <property type="component" value="Unassembled WGS sequence"/>
</dbReference>
<dbReference type="PANTHER" id="PTHR43968">
    <property type="match status" value="1"/>
</dbReference>
<accession>A0A8I1X4H5</accession>
<dbReference type="Gene3D" id="1.20.1050.10">
    <property type="match status" value="1"/>
</dbReference>